<dbReference type="SUPFAM" id="SSF55874">
    <property type="entry name" value="ATPase domain of HSP90 chaperone/DNA topoisomerase II/histidine kinase"/>
    <property type="match status" value="1"/>
</dbReference>
<feature type="domain" description="Histidine kinase" evidence="6">
    <location>
        <begin position="514"/>
        <end position="719"/>
    </location>
</feature>
<dbReference type="InterPro" id="IPR013767">
    <property type="entry name" value="PAS_fold"/>
</dbReference>
<dbReference type="InterPro" id="IPR036097">
    <property type="entry name" value="HisK_dim/P_sf"/>
</dbReference>
<dbReference type="InterPro" id="IPR000700">
    <property type="entry name" value="PAS-assoc_C"/>
</dbReference>
<dbReference type="GO" id="GO:0000155">
    <property type="term" value="F:phosphorelay sensor kinase activity"/>
    <property type="evidence" value="ECO:0007669"/>
    <property type="project" value="InterPro"/>
</dbReference>
<evidence type="ECO:0000259" key="7">
    <source>
        <dbReference type="PROSITE" id="PS50112"/>
    </source>
</evidence>
<dbReference type="InterPro" id="IPR005467">
    <property type="entry name" value="His_kinase_dom"/>
</dbReference>
<comment type="catalytic activity">
    <reaction evidence="1">
        <text>ATP + protein L-histidine = ADP + protein N-phospho-L-histidine.</text>
        <dbReference type="EC" id="2.7.13.3"/>
    </reaction>
</comment>
<dbReference type="Gene3D" id="2.10.70.100">
    <property type="match status" value="1"/>
</dbReference>
<evidence type="ECO:0000256" key="4">
    <source>
        <dbReference type="ARBA" id="ARBA00022679"/>
    </source>
</evidence>
<feature type="domain" description="PAC" evidence="8">
    <location>
        <begin position="456"/>
        <end position="510"/>
    </location>
</feature>
<dbReference type="Gene3D" id="3.30.565.10">
    <property type="entry name" value="Histidine kinase-like ATPase, C-terminal domain"/>
    <property type="match status" value="1"/>
</dbReference>
<name>A0A4S3TQ92_9EURY</name>
<dbReference type="InterPro" id="IPR013655">
    <property type="entry name" value="PAS_fold_3"/>
</dbReference>
<organism evidence="9 10">
    <name type="scientific">Salinadaptatus halalkaliphilus</name>
    <dbReference type="NCBI Taxonomy" id="2419781"/>
    <lineage>
        <taxon>Archaea</taxon>
        <taxon>Methanobacteriati</taxon>
        <taxon>Methanobacteriota</taxon>
        <taxon>Stenosarchaea group</taxon>
        <taxon>Halobacteria</taxon>
        <taxon>Halobacteriales</taxon>
        <taxon>Natrialbaceae</taxon>
        <taxon>Salinadaptatus</taxon>
    </lineage>
</organism>
<feature type="domain" description="PAC" evidence="8">
    <location>
        <begin position="214"/>
        <end position="265"/>
    </location>
</feature>
<keyword evidence="3" id="KW-0597">Phosphoprotein</keyword>
<evidence type="ECO:0000256" key="1">
    <source>
        <dbReference type="ARBA" id="ARBA00000085"/>
    </source>
</evidence>
<dbReference type="EMBL" id="RBZW01000004">
    <property type="protein sequence ID" value="THE66554.1"/>
    <property type="molecule type" value="Genomic_DNA"/>
</dbReference>
<sequence length="723" mass="81422">MGSDHAGERSASGLTGVSASQFLQTVPQPVVVADRDRNRILDVNNAAEALLERSQQALIDRHLLDLHPSSRREAYRRALAGSTRVKRLADGSRTAVETPAGEEIPVTVTTESIDLEDRTVLCRYFDPVSTTEQRPADSRRAVLFEKTQEMATVGAWEYTVQTDDIWWSSYVREIFGRDIDTETTVTEIFDHYQSADREAIETAFERALEAGESYDLESKIETAAGETRWVRTKGEPQSRDGEIVRVRGTIRDITERKERERELERHRERLQVLFDEAPNVIIVHDTDGQILDVNDKHADNLGYTREELLSMDVSEFEVGADPDALARLWASMEVGAHRRVSGRHRRKDGSTFPAEIWLNKIEIHGEEQILAVSRDVTERVTREQELRRFRRAIEAAGQAIFLTERDGTITYVNPAFEEITGYSPTEAIGETPSILNSGQMSQRYFQEQWSTILAGKEWSEYITNRHKSGTIYHAHQTIAPITDDAGTVQEFVAIQTDVTDRKKQEQQLDRLDRVFRHDLRNELNVIDGHAELLTAQSDDRVVNQARRILESTENLLETAKKGRKITELLSNSPQQTPIDAVEVLKQAVTTVHEGDRKPKFTVDTPDRALVVATDQIHDAIVELLENAIRHADDSAPTIEISLSVVEDRVRIRIADDGPGIPEIERESLDETGAIDELSHGSGLGLWFVKLVVSRSHGTLEFETRESGGTIVTIELEQALSGDS</sequence>
<dbReference type="RefSeq" id="WP_141462920.1">
    <property type="nucleotide sequence ID" value="NZ_RBZW01000004.1"/>
</dbReference>
<dbReference type="InterPro" id="IPR004358">
    <property type="entry name" value="Sig_transdc_His_kin-like_C"/>
</dbReference>
<dbReference type="PANTHER" id="PTHR43304:SF1">
    <property type="entry name" value="PAC DOMAIN-CONTAINING PROTEIN"/>
    <property type="match status" value="1"/>
</dbReference>
<dbReference type="NCBIfam" id="TIGR00229">
    <property type="entry name" value="sensory_box"/>
    <property type="match status" value="4"/>
</dbReference>
<comment type="caution">
    <text evidence="9">The sequence shown here is derived from an EMBL/GenBank/DDBJ whole genome shotgun (WGS) entry which is preliminary data.</text>
</comment>
<evidence type="ECO:0000256" key="5">
    <source>
        <dbReference type="ARBA" id="ARBA00022777"/>
    </source>
</evidence>
<gene>
    <name evidence="9" type="ORF">D8Y22_01790</name>
</gene>
<proteinExistence type="predicted"/>
<keyword evidence="5" id="KW-0418">Kinase</keyword>
<evidence type="ECO:0000256" key="3">
    <source>
        <dbReference type="ARBA" id="ARBA00022553"/>
    </source>
</evidence>
<dbReference type="InterPro" id="IPR000014">
    <property type="entry name" value="PAS"/>
</dbReference>
<dbReference type="Pfam" id="PF08447">
    <property type="entry name" value="PAS_3"/>
    <property type="match status" value="1"/>
</dbReference>
<dbReference type="InterPro" id="IPR001610">
    <property type="entry name" value="PAC"/>
</dbReference>
<dbReference type="SUPFAM" id="SSF47384">
    <property type="entry name" value="Homodimeric domain of signal transducing histidine kinase"/>
    <property type="match status" value="1"/>
</dbReference>
<dbReference type="Pfam" id="PF00989">
    <property type="entry name" value="PAS"/>
    <property type="match status" value="2"/>
</dbReference>
<dbReference type="Pfam" id="PF02518">
    <property type="entry name" value="HATPase_c"/>
    <property type="match status" value="1"/>
</dbReference>
<dbReference type="SMART" id="SM00387">
    <property type="entry name" value="HATPase_c"/>
    <property type="match status" value="1"/>
</dbReference>
<dbReference type="SUPFAM" id="SSF55785">
    <property type="entry name" value="PYP-like sensor domain (PAS domain)"/>
    <property type="match status" value="4"/>
</dbReference>
<dbReference type="InterPro" id="IPR052162">
    <property type="entry name" value="Sensor_kinase/Photoreceptor"/>
</dbReference>
<evidence type="ECO:0000313" key="10">
    <source>
        <dbReference type="Proteomes" id="UP000318864"/>
    </source>
</evidence>
<reference evidence="9 10" key="1">
    <citation type="submission" date="2018-10" db="EMBL/GenBank/DDBJ databases">
        <title>Natronolimnobius sp. XQ-INN 246 isolated from Inner Mongolia Autonomous Region of China.</title>
        <authorList>
            <person name="Xue Q."/>
        </authorList>
    </citation>
    <scope>NUCLEOTIDE SEQUENCE [LARGE SCALE GENOMIC DNA]</scope>
    <source>
        <strain evidence="9 10">XQ-INN 246</strain>
    </source>
</reference>
<dbReference type="PROSITE" id="PS50109">
    <property type="entry name" value="HIS_KIN"/>
    <property type="match status" value="1"/>
</dbReference>
<evidence type="ECO:0000259" key="6">
    <source>
        <dbReference type="PROSITE" id="PS50109"/>
    </source>
</evidence>
<evidence type="ECO:0000259" key="8">
    <source>
        <dbReference type="PROSITE" id="PS50113"/>
    </source>
</evidence>
<dbReference type="SMART" id="SM00086">
    <property type="entry name" value="PAC"/>
    <property type="match status" value="3"/>
</dbReference>
<dbReference type="EC" id="2.7.13.3" evidence="2"/>
<dbReference type="PROSITE" id="PS50113">
    <property type="entry name" value="PAC"/>
    <property type="match status" value="3"/>
</dbReference>
<dbReference type="CDD" id="cd00075">
    <property type="entry name" value="HATPase"/>
    <property type="match status" value="1"/>
</dbReference>
<keyword evidence="10" id="KW-1185">Reference proteome</keyword>
<protein>
    <recommendedName>
        <fullName evidence="2">histidine kinase</fullName>
        <ecNumber evidence="2">2.7.13.3</ecNumber>
    </recommendedName>
</protein>
<dbReference type="PRINTS" id="PR00344">
    <property type="entry name" value="BCTRLSENSOR"/>
</dbReference>
<feature type="domain" description="PAS" evidence="7">
    <location>
        <begin position="385"/>
        <end position="431"/>
    </location>
</feature>
<dbReference type="InterPro" id="IPR003594">
    <property type="entry name" value="HATPase_dom"/>
</dbReference>
<evidence type="ECO:0000256" key="2">
    <source>
        <dbReference type="ARBA" id="ARBA00012438"/>
    </source>
</evidence>
<dbReference type="PROSITE" id="PS50112">
    <property type="entry name" value="PAS"/>
    <property type="match status" value="2"/>
</dbReference>
<dbReference type="OrthoDB" id="230688at2157"/>
<accession>A0A4S3TQ92</accession>
<dbReference type="Gene3D" id="3.30.450.20">
    <property type="entry name" value="PAS domain"/>
    <property type="match status" value="4"/>
</dbReference>
<dbReference type="InterPro" id="IPR035965">
    <property type="entry name" value="PAS-like_dom_sf"/>
</dbReference>
<evidence type="ECO:0000313" key="9">
    <source>
        <dbReference type="EMBL" id="THE66554.1"/>
    </source>
</evidence>
<dbReference type="Proteomes" id="UP000318864">
    <property type="component" value="Unassembled WGS sequence"/>
</dbReference>
<feature type="domain" description="PAC" evidence="8">
    <location>
        <begin position="338"/>
        <end position="388"/>
    </location>
</feature>
<dbReference type="GO" id="GO:0006355">
    <property type="term" value="P:regulation of DNA-templated transcription"/>
    <property type="evidence" value="ECO:0007669"/>
    <property type="project" value="InterPro"/>
</dbReference>
<dbReference type="Pfam" id="PF13426">
    <property type="entry name" value="PAS_9"/>
    <property type="match status" value="1"/>
</dbReference>
<dbReference type="InterPro" id="IPR036890">
    <property type="entry name" value="HATPase_C_sf"/>
</dbReference>
<dbReference type="AlphaFoldDB" id="A0A4S3TQ92"/>
<keyword evidence="4" id="KW-0808">Transferase</keyword>
<dbReference type="CDD" id="cd00130">
    <property type="entry name" value="PAS"/>
    <property type="match status" value="4"/>
</dbReference>
<dbReference type="SMART" id="SM00091">
    <property type="entry name" value="PAS"/>
    <property type="match status" value="3"/>
</dbReference>
<feature type="domain" description="PAS" evidence="7">
    <location>
        <begin position="266"/>
        <end position="310"/>
    </location>
</feature>
<dbReference type="PANTHER" id="PTHR43304">
    <property type="entry name" value="PHYTOCHROME-LIKE PROTEIN CPH1"/>
    <property type="match status" value="1"/>
</dbReference>